<protein>
    <submittedName>
        <fullName evidence="1">Uncharacterized protein</fullName>
    </submittedName>
</protein>
<sequence length="185" mass="20434">MSFLLQLPPLDVILVFTKSMILAEKAIYFTPLPDKNIKAIPALPVILLGKRAFCVQPPVLSPRQFASNLHVVVVSSRSSLEKATTSDLRFTAYYDWPRFETRGLLVKEPRYSEEGKSAAQFTPKFQDQHDRALPSPGKFGAATKRTGIAGVVVQKEMAGPDRNPQISDYYSFSVAAAVVCNDVIC</sequence>
<dbReference type="EMBL" id="JAPFFL010000004">
    <property type="protein sequence ID" value="KAJ6729973.1"/>
    <property type="molecule type" value="Genomic_DNA"/>
</dbReference>
<evidence type="ECO:0000313" key="1">
    <source>
        <dbReference type="EMBL" id="KAJ6729973.1"/>
    </source>
</evidence>
<dbReference type="AlphaFoldDB" id="A0A9Q0ZD54"/>
<evidence type="ECO:0000313" key="2">
    <source>
        <dbReference type="Proteomes" id="UP001151529"/>
    </source>
</evidence>
<reference evidence="1" key="2">
    <citation type="journal article" date="2023" name="Int. J. Mol. Sci.">
        <title>De Novo Assembly and Annotation of 11 Diverse Shrub Willow (Salix) Genomes Reveals Novel Gene Organization in Sex-Linked Regions.</title>
        <authorList>
            <person name="Hyden B."/>
            <person name="Feng K."/>
            <person name="Yates T.B."/>
            <person name="Jawdy S."/>
            <person name="Cereghino C."/>
            <person name="Smart L.B."/>
            <person name="Muchero W."/>
        </authorList>
    </citation>
    <scope>NUCLEOTIDE SEQUENCE [LARGE SCALE GENOMIC DNA]</scope>
    <source>
        <tissue evidence="1">Shoot tip</tissue>
    </source>
</reference>
<keyword evidence="2" id="KW-1185">Reference proteome</keyword>
<reference evidence="1" key="1">
    <citation type="submission" date="2022-11" db="EMBL/GenBank/DDBJ databases">
        <authorList>
            <person name="Hyden B.L."/>
            <person name="Feng K."/>
            <person name="Yates T."/>
            <person name="Jawdy S."/>
            <person name="Smart L.B."/>
            <person name="Muchero W."/>
        </authorList>
    </citation>
    <scope>NUCLEOTIDE SEQUENCE</scope>
    <source>
        <tissue evidence="1">Shoot tip</tissue>
    </source>
</reference>
<dbReference type="Proteomes" id="UP001151529">
    <property type="component" value="Chromosome 2"/>
</dbReference>
<proteinExistence type="predicted"/>
<organism evidence="1 2">
    <name type="scientific">Salix viminalis</name>
    <name type="common">Common osier</name>
    <name type="synonym">Basket willow</name>
    <dbReference type="NCBI Taxonomy" id="40686"/>
    <lineage>
        <taxon>Eukaryota</taxon>
        <taxon>Viridiplantae</taxon>
        <taxon>Streptophyta</taxon>
        <taxon>Embryophyta</taxon>
        <taxon>Tracheophyta</taxon>
        <taxon>Spermatophyta</taxon>
        <taxon>Magnoliopsida</taxon>
        <taxon>eudicotyledons</taxon>
        <taxon>Gunneridae</taxon>
        <taxon>Pentapetalae</taxon>
        <taxon>rosids</taxon>
        <taxon>fabids</taxon>
        <taxon>Malpighiales</taxon>
        <taxon>Salicaceae</taxon>
        <taxon>Saliceae</taxon>
        <taxon>Salix</taxon>
    </lineage>
</organism>
<accession>A0A9Q0ZD54</accession>
<name>A0A9Q0ZD54_SALVM</name>
<gene>
    <name evidence="1" type="ORF">OIU85_020841</name>
</gene>
<comment type="caution">
    <text evidence="1">The sequence shown here is derived from an EMBL/GenBank/DDBJ whole genome shotgun (WGS) entry which is preliminary data.</text>
</comment>